<comment type="caution">
    <text evidence="2">The sequence shown here is derived from an EMBL/GenBank/DDBJ whole genome shotgun (WGS) entry which is preliminary data.</text>
</comment>
<proteinExistence type="predicted"/>
<feature type="transmembrane region" description="Helical" evidence="1">
    <location>
        <begin position="78"/>
        <end position="102"/>
    </location>
</feature>
<reference evidence="2 3" key="1">
    <citation type="journal article" date="2016" name="Nat. Commun.">
        <title>Thousands of microbial genomes shed light on interconnected biogeochemical processes in an aquifer system.</title>
        <authorList>
            <person name="Anantharaman K."/>
            <person name="Brown C.T."/>
            <person name="Hug L.A."/>
            <person name="Sharon I."/>
            <person name="Castelle C.J."/>
            <person name="Probst A.J."/>
            <person name="Thomas B.C."/>
            <person name="Singh A."/>
            <person name="Wilkins M.J."/>
            <person name="Karaoz U."/>
            <person name="Brodie E.L."/>
            <person name="Williams K.H."/>
            <person name="Hubbard S.S."/>
            <person name="Banfield J.F."/>
        </authorList>
    </citation>
    <scope>NUCLEOTIDE SEQUENCE [LARGE SCALE GENOMIC DNA]</scope>
</reference>
<dbReference type="Proteomes" id="UP000176322">
    <property type="component" value="Unassembled WGS sequence"/>
</dbReference>
<feature type="transmembrane region" description="Helical" evidence="1">
    <location>
        <begin position="114"/>
        <end position="135"/>
    </location>
</feature>
<feature type="transmembrane region" description="Helical" evidence="1">
    <location>
        <begin position="45"/>
        <end position="66"/>
    </location>
</feature>
<feature type="transmembrane region" description="Helical" evidence="1">
    <location>
        <begin position="12"/>
        <end position="33"/>
    </location>
</feature>
<evidence type="ECO:0000313" key="2">
    <source>
        <dbReference type="EMBL" id="OGG41351.1"/>
    </source>
</evidence>
<evidence type="ECO:0000256" key="1">
    <source>
        <dbReference type="SAM" id="Phobius"/>
    </source>
</evidence>
<protein>
    <submittedName>
        <fullName evidence="2">Uncharacterized protein</fullName>
    </submittedName>
</protein>
<name>A0A1F6BWP8_9BACT</name>
<dbReference type="STRING" id="1798475.A2837_02425"/>
<organism evidence="2 3">
    <name type="scientific">Candidatus Kaiserbacteria bacterium RIFCSPHIGHO2_01_FULL_46_22</name>
    <dbReference type="NCBI Taxonomy" id="1798475"/>
    <lineage>
        <taxon>Bacteria</taxon>
        <taxon>Candidatus Kaiseribacteriota</taxon>
    </lineage>
</organism>
<evidence type="ECO:0000313" key="3">
    <source>
        <dbReference type="Proteomes" id="UP000176322"/>
    </source>
</evidence>
<gene>
    <name evidence="2" type="ORF">A2837_02425</name>
</gene>
<keyword evidence="1" id="KW-0472">Membrane</keyword>
<sequence>MSQKTLREIAKFASGLVAADLATTIWFAYSGLLPLTSFGITFDEAMIWPAIIFDAALLTVLVHYSWHIGKIPALRERSYLMIAGIIFGVIAAAHFARILFQIDFAIMDWTAPHWLSWIAVLVTTYLCYMSFRLAVRR</sequence>
<keyword evidence="1" id="KW-0812">Transmembrane</keyword>
<keyword evidence="1" id="KW-1133">Transmembrane helix</keyword>
<dbReference type="AlphaFoldDB" id="A0A1F6BWP8"/>
<dbReference type="EMBL" id="MFKO01000008">
    <property type="protein sequence ID" value="OGG41351.1"/>
    <property type="molecule type" value="Genomic_DNA"/>
</dbReference>
<accession>A0A1F6BWP8</accession>